<name>A0AAD9DEK2_9STRA</name>
<evidence type="ECO:0000256" key="3">
    <source>
        <dbReference type="ARBA" id="ARBA00022485"/>
    </source>
</evidence>
<dbReference type="InterPro" id="IPR058240">
    <property type="entry name" value="rSAM_sf"/>
</dbReference>
<feature type="chain" id="PRO_5042105126" evidence="11">
    <location>
        <begin position="26"/>
        <end position="476"/>
    </location>
</feature>
<keyword evidence="4" id="KW-0963">Cytoplasm</keyword>
<evidence type="ECO:0000256" key="11">
    <source>
        <dbReference type="SAM" id="SignalP"/>
    </source>
</evidence>
<dbReference type="GO" id="GO:0051539">
    <property type="term" value="F:4 iron, 4 sulfur cluster binding"/>
    <property type="evidence" value="ECO:0007669"/>
    <property type="project" value="UniProtKB-KW"/>
</dbReference>
<sequence>MFFNLAACSLSLLVLLQCWTLLVCGFRLTPSYQPHQNRALTLFSSTAEDDARCYGPLSSTFTELSDEMGGSGRAAVIWDCLRAGIDPNLYYRNDSGIDSSDKAIVESWLEAMSADFDANDISLTKNDLLGKRKDQGLGADALSRLQKLMKQCRSSAACADDSVTESIHTIENSIGSISHIKVSADGTTKLLLRLARGYEVESVIIPWLDKGFSTVCVSSQVGCAQACRFCATGKMGKMADLTAEEILCQIYFANKVCRIVSSIAAAGDSATTLPPCDNVVLMGMGEPADNAVAVVRAVSTMADRRMFSLAQSKITVSTVAPNPSAFTTLGSSPAALAWSVHAVDDSLRKELVPTTKFSMEELKEGLVEALKSRSKKLRRTMLEVALIDSVNDSEKDAKLLISLAQSIMADVEGSKVVVNLIPFNDIGHPTYRTPSMEKVLGFQKIITDGGVLCYVRTTRGDEENAACGQLATSRSK</sequence>
<keyword evidence="14" id="KW-1185">Reference proteome</keyword>
<keyword evidence="3" id="KW-0004">4Fe-4S</keyword>
<evidence type="ECO:0000256" key="6">
    <source>
        <dbReference type="ARBA" id="ARBA00022679"/>
    </source>
</evidence>
<dbReference type="InterPro" id="IPR004383">
    <property type="entry name" value="rRNA_lsu_MTrfase_RlmN/Cfr"/>
</dbReference>
<dbReference type="GO" id="GO:0008173">
    <property type="term" value="F:RNA methyltransferase activity"/>
    <property type="evidence" value="ECO:0007669"/>
    <property type="project" value="InterPro"/>
</dbReference>
<dbReference type="EC" id="2.1.1.192" evidence="13"/>
<reference evidence="13" key="1">
    <citation type="submission" date="2023-06" db="EMBL/GenBank/DDBJ databases">
        <title>Survivors Of The Sea: Transcriptome response of Skeletonema marinoi to long-term dormancy.</title>
        <authorList>
            <person name="Pinder M.I.M."/>
            <person name="Kourtchenko O."/>
            <person name="Robertson E.K."/>
            <person name="Larsson T."/>
            <person name="Maumus F."/>
            <person name="Osuna-Cruz C.M."/>
            <person name="Vancaester E."/>
            <person name="Stenow R."/>
            <person name="Vandepoele K."/>
            <person name="Ploug H."/>
            <person name="Bruchert V."/>
            <person name="Godhe A."/>
            <person name="Topel M."/>
        </authorList>
    </citation>
    <scope>NUCLEOTIDE SEQUENCE</scope>
    <source>
        <strain evidence="13">R05AC</strain>
    </source>
</reference>
<dbReference type="PANTHER" id="PTHR30544:SF5">
    <property type="entry name" value="RADICAL SAM CORE DOMAIN-CONTAINING PROTEIN"/>
    <property type="match status" value="1"/>
</dbReference>
<evidence type="ECO:0000256" key="9">
    <source>
        <dbReference type="ARBA" id="ARBA00023004"/>
    </source>
</evidence>
<accession>A0AAD9DEK2</accession>
<dbReference type="Gene3D" id="3.20.20.70">
    <property type="entry name" value="Aldolase class I"/>
    <property type="match status" value="1"/>
</dbReference>
<dbReference type="InterPro" id="IPR040072">
    <property type="entry name" value="Methyltransferase_A"/>
</dbReference>
<keyword evidence="11" id="KW-0732">Signal</keyword>
<evidence type="ECO:0000313" key="13">
    <source>
        <dbReference type="EMBL" id="KAK1744776.1"/>
    </source>
</evidence>
<dbReference type="PANTHER" id="PTHR30544">
    <property type="entry name" value="23S RRNA METHYLTRANSFERASE"/>
    <property type="match status" value="1"/>
</dbReference>
<comment type="caution">
    <text evidence="13">The sequence shown here is derived from an EMBL/GenBank/DDBJ whole genome shotgun (WGS) entry which is preliminary data.</text>
</comment>
<dbReference type="InterPro" id="IPR013785">
    <property type="entry name" value="Aldolase_TIM"/>
</dbReference>
<dbReference type="SFLD" id="SFLDS00029">
    <property type="entry name" value="Radical_SAM"/>
    <property type="match status" value="1"/>
</dbReference>
<keyword evidence="7" id="KW-0949">S-adenosyl-L-methionine</keyword>
<dbReference type="SFLD" id="SFLDG01062">
    <property type="entry name" value="methyltransferase_(Class_A)"/>
    <property type="match status" value="1"/>
</dbReference>
<evidence type="ECO:0000256" key="2">
    <source>
        <dbReference type="ARBA" id="ARBA00004496"/>
    </source>
</evidence>
<organism evidence="13 14">
    <name type="scientific">Skeletonema marinoi</name>
    <dbReference type="NCBI Taxonomy" id="267567"/>
    <lineage>
        <taxon>Eukaryota</taxon>
        <taxon>Sar</taxon>
        <taxon>Stramenopiles</taxon>
        <taxon>Ochrophyta</taxon>
        <taxon>Bacillariophyta</taxon>
        <taxon>Coscinodiscophyceae</taxon>
        <taxon>Thalassiosirophycidae</taxon>
        <taxon>Thalassiosirales</taxon>
        <taxon>Skeletonemataceae</taxon>
        <taxon>Skeletonema</taxon>
        <taxon>Skeletonema marinoi-dohrnii complex</taxon>
    </lineage>
</organism>
<dbReference type="GO" id="GO:0046872">
    <property type="term" value="F:metal ion binding"/>
    <property type="evidence" value="ECO:0007669"/>
    <property type="project" value="UniProtKB-KW"/>
</dbReference>
<dbReference type="GO" id="GO:0030488">
    <property type="term" value="P:tRNA methylation"/>
    <property type="evidence" value="ECO:0007669"/>
    <property type="project" value="TreeGrafter"/>
</dbReference>
<comment type="subcellular location">
    <subcellularLocation>
        <location evidence="2">Cytoplasm</location>
    </subcellularLocation>
</comment>
<evidence type="ECO:0000256" key="1">
    <source>
        <dbReference type="ARBA" id="ARBA00001966"/>
    </source>
</evidence>
<proteinExistence type="predicted"/>
<evidence type="ECO:0000259" key="12">
    <source>
        <dbReference type="PROSITE" id="PS51918"/>
    </source>
</evidence>
<keyword evidence="9" id="KW-0408">Iron</keyword>
<dbReference type="AlphaFoldDB" id="A0AAD9DEK2"/>
<evidence type="ECO:0000313" key="14">
    <source>
        <dbReference type="Proteomes" id="UP001224775"/>
    </source>
</evidence>
<feature type="domain" description="Radical SAM core" evidence="12">
    <location>
        <begin position="209"/>
        <end position="462"/>
    </location>
</feature>
<dbReference type="Proteomes" id="UP001224775">
    <property type="component" value="Unassembled WGS sequence"/>
</dbReference>
<keyword evidence="6 13" id="KW-0808">Transferase</keyword>
<keyword evidence="8" id="KW-0479">Metal-binding</keyword>
<comment type="cofactor">
    <cofactor evidence="1">
        <name>[4Fe-4S] cluster</name>
        <dbReference type="ChEBI" id="CHEBI:49883"/>
    </cofactor>
</comment>
<dbReference type="PROSITE" id="PS51918">
    <property type="entry name" value="RADICAL_SAM"/>
    <property type="match status" value="1"/>
</dbReference>
<protein>
    <submittedName>
        <fullName evidence="13">23S rRNA (Adenine(2503)-C(2))-methyltransferase</fullName>
        <ecNumber evidence="13">2.1.1.192</ecNumber>
    </submittedName>
</protein>
<dbReference type="InterPro" id="IPR007197">
    <property type="entry name" value="rSAM"/>
</dbReference>
<evidence type="ECO:0000256" key="4">
    <source>
        <dbReference type="ARBA" id="ARBA00022490"/>
    </source>
</evidence>
<dbReference type="EMBL" id="JATAAI010000006">
    <property type="protein sequence ID" value="KAK1744776.1"/>
    <property type="molecule type" value="Genomic_DNA"/>
</dbReference>
<feature type="signal peptide" evidence="11">
    <location>
        <begin position="1"/>
        <end position="25"/>
    </location>
</feature>
<evidence type="ECO:0000256" key="7">
    <source>
        <dbReference type="ARBA" id="ARBA00022691"/>
    </source>
</evidence>
<evidence type="ECO:0000256" key="10">
    <source>
        <dbReference type="ARBA" id="ARBA00023014"/>
    </source>
</evidence>
<keyword evidence="10" id="KW-0411">Iron-sulfur</keyword>
<evidence type="ECO:0000256" key="8">
    <source>
        <dbReference type="ARBA" id="ARBA00022723"/>
    </source>
</evidence>
<dbReference type="SUPFAM" id="SSF102114">
    <property type="entry name" value="Radical SAM enzymes"/>
    <property type="match status" value="1"/>
</dbReference>
<evidence type="ECO:0000256" key="5">
    <source>
        <dbReference type="ARBA" id="ARBA00022603"/>
    </source>
</evidence>
<gene>
    <name evidence="13" type="ORF">QTG54_004067</name>
</gene>
<dbReference type="GO" id="GO:0070475">
    <property type="term" value="P:rRNA base methylation"/>
    <property type="evidence" value="ECO:0007669"/>
    <property type="project" value="TreeGrafter"/>
</dbReference>
<dbReference type="GO" id="GO:0005737">
    <property type="term" value="C:cytoplasm"/>
    <property type="evidence" value="ECO:0007669"/>
    <property type="project" value="UniProtKB-SubCell"/>
</dbReference>
<keyword evidence="5 13" id="KW-0489">Methyltransferase</keyword>
<dbReference type="SFLD" id="SFLDF00275">
    <property type="entry name" value="adenosine_C2_methyltransferase"/>
    <property type="match status" value="1"/>
</dbReference>